<organism evidence="1 2">
    <name type="scientific">Marinobacter daepoensis</name>
    <dbReference type="NCBI Taxonomy" id="262077"/>
    <lineage>
        <taxon>Bacteria</taxon>
        <taxon>Pseudomonadati</taxon>
        <taxon>Pseudomonadota</taxon>
        <taxon>Gammaproteobacteria</taxon>
        <taxon>Pseudomonadales</taxon>
        <taxon>Marinobacteraceae</taxon>
        <taxon>Marinobacter</taxon>
    </lineage>
</organism>
<proteinExistence type="predicted"/>
<evidence type="ECO:0000313" key="2">
    <source>
        <dbReference type="Proteomes" id="UP000664344"/>
    </source>
</evidence>
<dbReference type="RefSeq" id="WP_206556632.1">
    <property type="nucleotide sequence ID" value="NZ_JAFKDB010000007.1"/>
</dbReference>
<dbReference type="Proteomes" id="UP000664344">
    <property type="component" value="Unassembled WGS sequence"/>
</dbReference>
<comment type="caution">
    <text evidence="1">The sequence shown here is derived from an EMBL/GenBank/DDBJ whole genome shotgun (WGS) entry which is preliminary data.</text>
</comment>
<keyword evidence="2" id="KW-1185">Reference proteome</keyword>
<gene>
    <name evidence="1" type="ORF">JYP53_01405</name>
</gene>
<evidence type="ECO:0000313" key="1">
    <source>
        <dbReference type="EMBL" id="MBN7768556.1"/>
    </source>
</evidence>
<protein>
    <submittedName>
        <fullName evidence="1">Uncharacterized protein</fullName>
    </submittedName>
</protein>
<sequence length="53" mass="6321">MIKRLWQRAFDREHFVTEMPLNRQGEGLPVYEFHFQCIHGPRGDVIGAAHWRS</sequence>
<reference evidence="1 2" key="1">
    <citation type="submission" date="2021-02" db="EMBL/GenBank/DDBJ databases">
        <title>PHA producing bacteria isolated from coastal sediment in Guangdong, Shenzhen.</title>
        <authorList>
            <person name="Zheng W."/>
            <person name="Yu S."/>
            <person name="Huang Y."/>
        </authorList>
    </citation>
    <scope>NUCLEOTIDE SEQUENCE [LARGE SCALE GENOMIC DNA]</scope>
    <source>
        <strain evidence="1 2">TN21-5</strain>
    </source>
</reference>
<name>A0ABS3B9L7_9GAMM</name>
<dbReference type="EMBL" id="JAFKDB010000007">
    <property type="protein sequence ID" value="MBN7768556.1"/>
    <property type="molecule type" value="Genomic_DNA"/>
</dbReference>
<accession>A0ABS3B9L7</accession>